<dbReference type="CDD" id="cd00038">
    <property type="entry name" value="CAP_ED"/>
    <property type="match status" value="1"/>
</dbReference>
<dbReference type="SUPFAM" id="SSF51206">
    <property type="entry name" value="cAMP-binding domain-like"/>
    <property type="match status" value="1"/>
</dbReference>
<reference evidence="3 4" key="1">
    <citation type="journal article" date="2009" name="Proc. Natl. Acad. Sci. U.S.A.">
        <title>The genomic basis of trophic strategy in marine bacteria.</title>
        <authorList>
            <person name="Lauro F.M."/>
            <person name="McDougald D."/>
            <person name="Thomas T."/>
            <person name="Williams T.J."/>
            <person name="Egan S."/>
            <person name="Rice S."/>
            <person name="DeMaere M.Z."/>
            <person name="Ting L."/>
            <person name="Ertan H."/>
            <person name="Johnson J."/>
            <person name="Ferriera S."/>
            <person name="Lapidus A."/>
            <person name="Anderson I."/>
            <person name="Kyrpides N."/>
            <person name="Munk A.C."/>
            <person name="Detter C."/>
            <person name="Han C.S."/>
            <person name="Brown M.V."/>
            <person name="Robb F.T."/>
            <person name="Kjelleberg S."/>
            <person name="Cavicchioli R."/>
        </authorList>
    </citation>
    <scope>NUCLEOTIDE SEQUENCE [LARGE SCALE GENOMIC DNA]</scope>
    <source>
        <strain evidence="4">DSM 13593 / LMG 18877 / RB2256</strain>
    </source>
</reference>
<name>Q1GR02_SPHAL</name>
<keyword evidence="4" id="KW-1185">Reference proteome</keyword>
<evidence type="ECO:0000256" key="1">
    <source>
        <dbReference type="SAM" id="Phobius"/>
    </source>
</evidence>
<dbReference type="Proteomes" id="UP000006578">
    <property type="component" value="Chromosome"/>
</dbReference>
<dbReference type="PROSITE" id="PS50042">
    <property type="entry name" value="CNMP_BINDING_3"/>
    <property type="match status" value="1"/>
</dbReference>
<feature type="transmembrane region" description="Helical" evidence="1">
    <location>
        <begin position="54"/>
        <end position="75"/>
    </location>
</feature>
<dbReference type="STRING" id="317655.Sala_2211"/>
<keyword evidence="1" id="KW-1133">Transmembrane helix</keyword>
<dbReference type="InterPro" id="IPR018490">
    <property type="entry name" value="cNMP-bd_dom_sf"/>
</dbReference>
<evidence type="ECO:0000313" key="3">
    <source>
        <dbReference type="EMBL" id="ABF53920.1"/>
    </source>
</evidence>
<sequence length="232" mass="24561">MAMASFDSAWFLYGALLLLLATSFVVRIDYARIGLAAAAFVALPLTLFRASDPGYSLLVLAILAVNIGILARLWLRGAKVRFSVEDEELRRRHFPGLGAHAARGLIDQGHWISAQRGEVLIRENQAAPSLFYLADGRATIMRDGAEVGQLGDGELIGEATVLDGSHATGTVVLASNARLWFVPAAALRAYLAANPGIAAELHEGFARALRGKLASANTRIADRTPASSAAGA</sequence>
<protein>
    <submittedName>
        <fullName evidence="3">Cyclic nucleotide-binding protein</fullName>
    </submittedName>
</protein>
<dbReference type="EMBL" id="CP000356">
    <property type="protein sequence ID" value="ABF53920.1"/>
    <property type="molecule type" value="Genomic_DNA"/>
</dbReference>
<organism evidence="3 4">
    <name type="scientific">Sphingopyxis alaskensis (strain DSM 13593 / LMG 18877 / RB2256)</name>
    <name type="common">Sphingomonas alaskensis</name>
    <dbReference type="NCBI Taxonomy" id="317655"/>
    <lineage>
        <taxon>Bacteria</taxon>
        <taxon>Pseudomonadati</taxon>
        <taxon>Pseudomonadota</taxon>
        <taxon>Alphaproteobacteria</taxon>
        <taxon>Sphingomonadales</taxon>
        <taxon>Sphingomonadaceae</taxon>
        <taxon>Sphingopyxis</taxon>
    </lineage>
</organism>
<dbReference type="HOGENOM" id="CLU_1204176_0_0_5"/>
<evidence type="ECO:0000313" key="4">
    <source>
        <dbReference type="Proteomes" id="UP000006578"/>
    </source>
</evidence>
<dbReference type="AlphaFoldDB" id="Q1GR02"/>
<accession>Q1GR02</accession>
<dbReference type="InterPro" id="IPR014710">
    <property type="entry name" value="RmlC-like_jellyroll"/>
</dbReference>
<proteinExistence type="predicted"/>
<feature type="domain" description="Cyclic nucleotide-binding" evidence="2">
    <location>
        <begin position="93"/>
        <end position="208"/>
    </location>
</feature>
<keyword evidence="1" id="KW-0472">Membrane</keyword>
<dbReference type="Gene3D" id="2.60.120.10">
    <property type="entry name" value="Jelly Rolls"/>
    <property type="match status" value="1"/>
</dbReference>
<gene>
    <name evidence="3" type="ordered locus">Sala_2211</name>
</gene>
<evidence type="ECO:0000259" key="2">
    <source>
        <dbReference type="PROSITE" id="PS50042"/>
    </source>
</evidence>
<dbReference type="SMART" id="SM00100">
    <property type="entry name" value="cNMP"/>
    <property type="match status" value="1"/>
</dbReference>
<dbReference type="Pfam" id="PF00027">
    <property type="entry name" value="cNMP_binding"/>
    <property type="match status" value="1"/>
</dbReference>
<dbReference type="InterPro" id="IPR000595">
    <property type="entry name" value="cNMP-bd_dom"/>
</dbReference>
<dbReference type="eggNOG" id="COG0664">
    <property type="taxonomic scope" value="Bacteria"/>
</dbReference>
<dbReference type="KEGG" id="sal:Sala_2211"/>
<keyword evidence="1" id="KW-0812">Transmembrane</keyword>